<proteinExistence type="predicted"/>
<keyword evidence="2" id="KW-1185">Reference proteome</keyword>
<protein>
    <submittedName>
        <fullName evidence="1">Uncharacterized protein B117L</fullName>
    </submittedName>
</protein>
<dbReference type="EMBL" id="DQ491002">
    <property type="protein sequence ID" value="ABT14516.1"/>
    <property type="molecule type" value="Genomic_DNA"/>
</dbReference>
<organism evidence="1 2">
    <name type="scientific">Paramecium bursaria Chlorella virus NY2A</name>
    <name type="common">PBCV-NY2A</name>
    <dbReference type="NCBI Taxonomy" id="46021"/>
    <lineage>
        <taxon>Viruses</taxon>
        <taxon>Varidnaviria</taxon>
        <taxon>Bamfordvirae</taxon>
        <taxon>Nucleocytoviricota</taxon>
        <taxon>Megaviricetes</taxon>
        <taxon>Algavirales</taxon>
        <taxon>Phycodnaviridae</taxon>
        <taxon>Chlorovirus</taxon>
        <taxon>Chlorovirus americanus</taxon>
    </lineage>
</organism>
<organismHost>
    <name type="scientific">Chlorella</name>
    <dbReference type="NCBI Taxonomy" id="3071"/>
</organismHost>
<dbReference type="GeneID" id="5659461"/>
<dbReference type="Proteomes" id="UP000202419">
    <property type="component" value="Segment"/>
</dbReference>
<dbReference type="RefSeq" id="YP_001497313.1">
    <property type="nucleotide sequence ID" value="NC_009898.1"/>
</dbReference>
<evidence type="ECO:0000313" key="2">
    <source>
        <dbReference type="Proteomes" id="UP000202419"/>
    </source>
</evidence>
<evidence type="ECO:0000313" key="1">
    <source>
        <dbReference type="EMBL" id="ABT14516.1"/>
    </source>
</evidence>
<sequence>MIPEAIEFKQHVETFIKHMNEKMNSYCFSTEEEYDEIVDQEIWEYNQKNDSLMFEPAYDGQPETNIGNIKRMRHRKSLDKYGNVFYGEQPPRTHSLIIYNKNETLYAMVSTFFLADTRTYLYKIVYNKNGVPQPYFILHCIDFEEVSDWEDEPLYDADQEITYD</sequence>
<reference evidence="1 2" key="1">
    <citation type="journal article" date="2007" name="Virology">
        <title>Sequence and annotation of the 369-kb NY-2A and the 345-kb AR158 viruses that infect Chlorella NC64A.</title>
        <authorList>
            <person name="Fitzgerald L.A."/>
            <person name="Graves M.V."/>
            <person name="Li X."/>
            <person name="Feldblyum T."/>
            <person name="Nierman W.C."/>
            <person name="Van Etten J.L."/>
        </authorList>
    </citation>
    <scope>NUCLEOTIDE SEQUENCE [LARGE SCALE GENOMIC DNA]</scope>
    <source>
        <strain evidence="1 2">NY-2A</strain>
    </source>
</reference>
<accession>A7IVZ2</accession>
<name>A7IVZ2_PBCVN</name>
<dbReference type="KEGG" id="vg:5659461"/>
<gene>
    <name evidence="1" type="primary">B117L</name>
    <name evidence="1" type="ORF">NY2A_B117L</name>
</gene>